<dbReference type="Proteomes" id="UP000054761">
    <property type="component" value="Unassembled WGS sequence"/>
</dbReference>
<dbReference type="PATRIC" id="fig|454.4.peg.179"/>
<accession>A0A0W0WNU3</accession>
<organism evidence="2 3">
    <name type="scientific">Legionella israelensis</name>
    <dbReference type="NCBI Taxonomy" id="454"/>
    <lineage>
        <taxon>Bacteria</taxon>
        <taxon>Pseudomonadati</taxon>
        <taxon>Pseudomonadota</taxon>
        <taxon>Gammaproteobacteria</taxon>
        <taxon>Legionellales</taxon>
        <taxon>Legionellaceae</taxon>
        <taxon>Legionella</taxon>
    </lineage>
</organism>
<dbReference type="Pfam" id="PF01370">
    <property type="entry name" value="Epimerase"/>
    <property type="match status" value="1"/>
</dbReference>
<dbReference type="RefSeq" id="WP_058500563.1">
    <property type="nucleotide sequence ID" value="NZ_CAAAJA010000005.1"/>
</dbReference>
<dbReference type="SUPFAM" id="SSF51735">
    <property type="entry name" value="NAD(P)-binding Rossmann-fold domains"/>
    <property type="match status" value="1"/>
</dbReference>
<dbReference type="PANTHER" id="PTHR43245:SF58">
    <property type="entry name" value="BLL5923 PROTEIN"/>
    <property type="match status" value="1"/>
</dbReference>
<evidence type="ECO:0000313" key="3">
    <source>
        <dbReference type="Proteomes" id="UP000054761"/>
    </source>
</evidence>
<comment type="caution">
    <text evidence="2">The sequence shown here is derived from an EMBL/GenBank/DDBJ whole genome shotgun (WGS) entry which is preliminary data.</text>
</comment>
<dbReference type="PANTHER" id="PTHR43245">
    <property type="entry name" value="BIFUNCTIONAL POLYMYXIN RESISTANCE PROTEIN ARNA"/>
    <property type="match status" value="1"/>
</dbReference>
<dbReference type="STRING" id="454.Lisr_0172"/>
<protein>
    <submittedName>
        <fullName evidence="2">GDP-6-deoxy-D-mannose reductase</fullName>
    </submittedName>
</protein>
<proteinExistence type="predicted"/>
<feature type="domain" description="NAD-dependent epimerase/dehydratase" evidence="1">
    <location>
        <begin position="6"/>
        <end position="230"/>
    </location>
</feature>
<dbReference type="InterPro" id="IPR050177">
    <property type="entry name" value="Lipid_A_modif_metabolic_enz"/>
</dbReference>
<evidence type="ECO:0000259" key="1">
    <source>
        <dbReference type="Pfam" id="PF01370"/>
    </source>
</evidence>
<sequence>MNEKLLITGATGFIGKRLVKACIAKKYNIRIAARQDTTRVFESCVDHCLISDISANTNWVPAVEGCHVVVHTAARVHVMNEKASDPLAEFRRVNVDGTLQLAKQAIAQGVRRFIFISSIKVNGEETTESKAFKADDPVNPTDAYAISKYEAEQGLLKLSAETGLEVVIIRPPLVYGPGVKGNFQRMLQWLKRGIPLPFGALKNKRSFVHIDNLIDLIICCVGHPNASNQIFLVSDGDDLSTTELLQKMSYELGKPPRLLPVPSGLLKAVTTVLGKKGMAQRLCGSLQVDIAKTQLLLNWQPVVKMADGLRLLVMEK</sequence>
<dbReference type="EMBL" id="LNYH01000005">
    <property type="protein sequence ID" value="KTD33994.1"/>
    <property type="molecule type" value="Genomic_DNA"/>
</dbReference>
<dbReference type="InterPro" id="IPR036291">
    <property type="entry name" value="NAD(P)-bd_dom_sf"/>
</dbReference>
<dbReference type="OrthoDB" id="9801056at2"/>
<dbReference type="AlphaFoldDB" id="A0A0W0WNU3"/>
<dbReference type="InterPro" id="IPR001509">
    <property type="entry name" value="Epimerase_deHydtase"/>
</dbReference>
<gene>
    <name evidence="2" type="primary">rmd</name>
    <name evidence="2" type="ORF">Lisr_0172</name>
</gene>
<name>A0A0W0WNU3_9GAMM</name>
<dbReference type="Gene3D" id="3.40.50.720">
    <property type="entry name" value="NAD(P)-binding Rossmann-like Domain"/>
    <property type="match status" value="1"/>
</dbReference>
<keyword evidence="3" id="KW-1185">Reference proteome</keyword>
<reference evidence="2 3" key="1">
    <citation type="submission" date="2015-11" db="EMBL/GenBank/DDBJ databases">
        <title>Genomic analysis of 38 Legionella species identifies large and diverse effector repertoires.</title>
        <authorList>
            <person name="Burstein D."/>
            <person name="Amaro F."/>
            <person name="Zusman T."/>
            <person name="Lifshitz Z."/>
            <person name="Cohen O."/>
            <person name="Gilbert J.A."/>
            <person name="Pupko T."/>
            <person name="Shuman H.A."/>
            <person name="Segal G."/>
        </authorList>
    </citation>
    <scope>NUCLEOTIDE SEQUENCE [LARGE SCALE GENOMIC DNA]</scope>
    <source>
        <strain evidence="2 3">Bercovier 4</strain>
    </source>
</reference>
<dbReference type="CDD" id="cd05232">
    <property type="entry name" value="UDP_G4E_4_SDR_e"/>
    <property type="match status" value="1"/>
</dbReference>
<evidence type="ECO:0000313" key="2">
    <source>
        <dbReference type="EMBL" id="KTD33994.1"/>
    </source>
</evidence>